<sequence length="122" mass="13699">MAQLELKNDVVVDIDTQLTAHTLITLQDEGVVDKDFIDRMLNAGVEDEIPLRVKLNAVYAAYREANKVNYLDYDTFMMEYQIDLIKVNTICAAAVLGKDVAKFSHYANSLVKKIPKEGSMGK</sequence>
<comment type="caution">
    <text evidence="1">The sequence shown here is derived from an EMBL/GenBank/DDBJ whole genome shotgun (WGS) entry which is preliminary data.</text>
</comment>
<accession>A0A842G6N4</accession>
<dbReference type="RefSeq" id="WP_185655458.1">
    <property type="nucleotide sequence ID" value="NZ_JAARUK010000003.1"/>
</dbReference>
<protein>
    <submittedName>
        <fullName evidence="1">Uncharacterized protein</fullName>
    </submittedName>
</protein>
<evidence type="ECO:0000313" key="2">
    <source>
        <dbReference type="Proteomes" id="UP000585696"/>
    </source>
</evidence>
<gene>
    <name evidence="1" type="ORF">HCB69_15335</name>
</gene>
<proteinExistence type="predicted"/>
<dbReference type="AlphaFoldDB" id="A0A842G6N4"/>
<name>A0A842G6N4_9LIST</name>
<organism evidence="1 2">
    <name type="scientific">Listeria booriae</name>
    <dbReference type="NCBI Taxonomy" id="1552123"/>
    <lineage>
        <taxon>Bacteria</taxon>
        <taxon>Bacillati</taxon>
        <taxon>Bacillota</taxon>
        <taxon>Bacilli</taxon>
        <taxon>Bacillales</taxon>
        <taxon>Listeriaceae</taxon>
        <taxon>Listeria</taxon>
    </lineage>
</organism>
<dbReference type="EMBL" id="JAARZS010000057">
    <property type="protein sequence ID" value="MBC2285746.1"/>
    <property type="molecule type" value="Genomic_DNA"/>
</dbReference>
<dbReference type="Proteomes" id="UP000585696">
    <property type="component" value="Unassembled WGS sequence"/>
</dbReference>
<reference evidence="1 2" key="1">
    <citation type="submission" date="2020-03" db="EMBL/GenBank/DDBJ databases">
        <title>Soil Listeria distribution.</title>
        <authorList>
            <person name="Liao J."/>
            <person name="Wiedmann M."/>
        </authorList>
    </citation>
    <scope>NUCLEOTIDE SEQUENCE [LARGE SCALE GENOMIC DNA]</scope>
    <source>
        <strain evidence="1 2">FSL L7-0054</strain>
    </source>
</reference>
<evidence type="ECO:0000313" key="1">
    <source>
        <dbReference type="EMBL" id="MBC2285746.1"/>
    </source>
</evidence>